<reference evidence="3" key="1">
    <citation type="submission" date="2016-10" db="EMBL/GenBank/DDBJ databases">
        <authorList>
            <person name="Varghese N."/>
            <person name="Submissions S."/>
        </authorList>
    </citation>
    <scope>NUCLEOTIDE SEQUENCE [LARGE SCALE GENOMIC DNA]</scope>
    <source>
        <strain evidence="3">DSM 44796</strain>
    </source>
</reference>
<protein>
    <submittedName>
        <fullName evidence="2">Uncharacterized protein</fullName>
    </submittedName>
</protein>
<feature type="transmembrane region" description="Helical" evidence="1">
    <location>
        <begin position="31"/>
        <end position="49"/>
    </location>
</feature>
<accession>A0A1G9G576</accession>
<keyword evidence="1" id="KW-1133">Transmembrane helix</keyword>
<organism evidence="2 3">
    <name type="scientific">Lentzea albidocapillata subsp. violacea</name>
    <dbReference type="NCBI Taxonomy" id="128104"/>
    <lineage>
        <taxon>Bacteria</taxon>
        <taxon>Bacillati</taxon>
        <taxon>Actinomycetota</taxon>
        <taxon>Actinomycetes</taxon>
        <taxon>Pseudonocardiales</taxon>
        <taxon>Pseudonocardiaceae</taxon>
        <taxon>Lentzea</taxon>
    </lineage>
</organism>
<keyword evidence="1" id="KW-0472">Membrane</keyword>
<evidence type="ECO:0000256" key="1">
    <source>
        <dbReference type="SAM" id="Phobius"/>
    </source>
</evidence>
<dbReference type="AlphaFoldDB" id="A0A1G9G576"/>
<keyword evidence="1" id="KW-0812">Transmembrane</keyword>
<evidence type="ECO:0000313" key="3">
    <source>
        <dbReference type="Proteomes" id="UP000199682"/>
    </source>
</evidence>
<evidence type="ECO:0000313" key="2">
    <source>
        <dbReference type="EMBL" id="SDK95874.1"/>
    </source>
</evidence>
<name>A0A1G9G576_9PSEU</name>
<dbReference type="Proteomes" id="UP000199682">
    <property type="component" value="Unassembled WGS sequence"/>
</dbReference>
<gene>
    <name evidence="2" type="ORF">SAMN04488074_10892</name>
</gene>
<sequence length="73" mass="8005">MVHPSTDNFWRLGLGWRGQPFYLGVYRTMRAFIAAALLFAAVAVTSFAGPATGDREHILGSDADVSAKREHIL</sequence>
<proteinExistence type="predicted"/>
<dbReference type="EMBL" id="FNET01000008">
    <property type="protein sequence ID" value="SDK95874.1"/>
    <property type="molecule type" value="Genomic_DNA"/>
</dbReference>